<evidence type="ECO:0000256" key="4">
    <source>
        <dbReference type="RuleBase" id="RU361169"/>
    </source>
</evidence>
<dbReference type="EMBL" id="SNRX01000172">
    <property type="protein sequence ID" value="KAA6299980.1"/>
    <property type="molecule type" value="Genomic_DNA"/>
</dbReference>
<gene>
    <name evidence="5" type="ORF">EZS26_003876</name>
</gene>
<dbReference type="SUPFAM" id="SSF51126">
    <property type="entry name" value="Pectin lyase-like"/>
    <property type="match status" value="1"/>
</dbReference>
<dbReference type="EC" id="3.2.1.15" evidence="5"/>
<dbReference type="InterPro" id="IPR011050">
    <property type="entry name" value="Pectin_lyase_fold/virulence"/>
</dbReference>
<keyword evidence="2 4" id="KW-0378">Hydrolase</keyword>
<reference evidence="5 6" key="1">
    <citation type="submission" date="2019-03" db="EMBL/GenBank/DDBJ databases">
        <title>Single cell metagenomics reveals metabolic interactions within the superorganism composed of flagellate Streblomastix strix and complex community of Bacteroidetes bacteria on its surface.</title>
        <authorList>
            <person name="Treitli S.C."/>
            <person name="Kolisko M."/>
            <person name="Husnik F."/>
            <person name="Keeling P."/>
            <person name="Hampl V."/>
        </authorList>
    </citation>
    <scope>NUCLEOTIDE SEQUENCE [LARGE SCALE GENOMIC DNA]</scope>
    <source>
        <strain evidence="5">St1</strain>
    </source>
</reference>
<dbReference type="InterPro" id="IPR051801">
    <property type="entry name" value="GH28_Enzymes"/>
</dbReference>
<comment type="caution">
    <text evidence="5">The sequence shown here is derived from an EMBL/GenBank/DDBJ whole genome shotgun (WGS) entry which is preliminary data.</text>
</comment>
<keyword evidence="3 4" id="KW-0326">Glycosidase</keyword>
<dbReference type="GO" id="GO:0004650">
    <property type="term" value="F:polygalacturonase activity"/>
    <property type="evidence" value="ECO:0007669"/>
    <property type="project" value="UniProtKB-EC"/>
</dbReference>
<organism evidence="5 6">
    <name type="scientific">Candidatus Ordinivivax streblomastigis</name>
    <dbReference type="NCBI Taxonomy" id="2540710"/>
    <lineage>
        <taxon>Bacteria</taxon>
        <taxon>Pseudomonadati</taxon>
        <taxon>Bacteroidota</taxon>
        <taxon>Bacteroidia</taxon>
        <taxon>Bacteroidales</taxon>
        <taxon>Candidatus Ordinivivax</taxon>
    </lineage>
</organism>
<evidence type="ECO:0000256" key="2">
    <source>
        <dbReference type="ARBA" id="ARBA00022801"/>
    </source>
</evidence>
<sequence length="227" mass="25195">MGGNGPSTDGIDIDSSHHIRIEGCDIDCNDDNICLKAGRDADGLCVNRPTEYMFIRHCIARKGAGLITCGSETSGDIRYIYCTESQALSTSAALCIKSAMTRGGIVENIYMNKVYADSVGYVLNCDMNWNPAYSYSTLPAEYQGRPLPQHWEVMLQPVTPEQGLPHFRNIYLSNIQAKNTETFIHCVGTEQSLIQDVEMKNCDIQAKHFGTIQNTQPFQTNNNITVQ</sequence>
<accession>A0A5M8NT62</accession>
<dbReference type="InterPro" id="IPR012334">
    <property type="entry name" value="Pectin_lyas_fold"/>
</dbReference>
<evidence type="ECO:0000313" key="6">
    <source>
        <dbReference type="Proteomes" id="UP000324575"/>
    </source>
</evidence>
<dbReference type="Gene3D" id="2.160.20.10">
    <property type="entry name" value="Single-stranded right-handed beta-helix, Pectin lyase-like"/>
    <property type="match status" value="1"/>
</dbReference>
<dbReference type="GO" id="GO:0005975">
    <property type="term" value="P:carbohydrate metabolic process"/>
    <property type="evidence" value="ECO:0007669"/>
    <property type="project" value="InterPro"/>
</dbReference>
<evidence type="ECO:0000313" key="5">
    <source>
        <dbReference type="EMBL" id="KAA6299980.1"/>
    </source>
</evidence>
<dbReference type="PANTHER" id="PTHR31339:SF9">
    <property type="entry name" value="PLASMIN AND FIBRONECTIN-BINDING PROTEIN A"/>
    <property type="match status" value="1"/>
</dbReference>
<dbReference type="Pfam" id="PF00295">
    <property type="entry name" value="Glyco_hydro_28"/>
    <property type="match status" value="1"/>
</dbReference>
<proteinExistence type="inferred from homology"/>
<evidence type="ECO:0000256" key="3">
    <source>
        <dbReference type="ARBA" id="ARBA00023295"/>
    </source>
</evidence>
<protein>
    <submittedName>
        <fullName evidence="5">Polygalacturonase</fullName>
        <ecNumber evidence="5">3.2.1.15</ecNumber>
    </submittedName>
</protein>
<dbReference type="InterPro" id="IPR000743">
    <property type="entry name" value="Glyco_hydro_28"/>
</dbReference>
<name>A0A5M8NT62_9BACT</name>
<dbReference type="PANTHER" id="PTHR31339">
    <property type="entry name" value="PECTIN LYASE-RELATED"/>
    <property type="match status" value="1"/>
</dbReference>
<dbReference type="AlphaFoldDB" id="A0A5M8NT62"/>
<evidence type="ECO:0000256" key="1">
    <source>
        <dbReference type="ARBA" id="ARBA00008834"/>
    </source>
</evidence>
<dbReference type="Proteomes" id="UP000324575">
    <property type="component" value="Unassembled WGS sequence"/>
</dbReference>
<comment type="similarity">
    <text evidence="1 4">Belongs to the glycosyl hydrolase 28 family.</text>
</comment>